<dbReference type="EC" id="3.1.-.-" evidence="1"/>
<reference evidence="1" key="1">
    <citation type="submission" date="2019-03" db="EMBL/GenBank/DDBJ databases">
        <title>Single cell metagenomics reveals metabolic interactions within the superorganism composed of flagellate Streblomastix strix and complex community of Bacteroidetes bacteria on its surface.</title>
        <authorList>
            <person name="Treitli S.C."/>
            <person name="Kolisko M."/>
            <person name="Husnik F."/>
            <person name="Keeling P."/>
            <person name="Hampl V."/>
        </authorList>
    </citation>
    <scope>NUCLEOTIDE SEQUENCE</scope>
    <source>
        <strain evidence="1">STM</strain>
    </source>
</reference>
<dbReference type="AlphaFoldDB" id="A0A5J4PBY5"/>
<name>A0A5J4PBY5_9ZZZZ</name>
<feature type="non-terminal residue" evidence="1">
    <location>
        <position position="1"/>
    </location>
</feature>
<keyword evidence="1" id="KW-0378">Hydrolase</keyword>
<dbReference type="GO" id="GO:0016787">
    <property type="term" value="F:hydrolase activity"/>
    <property type="evidence" value="ECO:0007669"/>
    <property type="project" value="UniProtKB-KW"/>
</dbReference>
<protein>
    <submittedName>
        <fullName evidence="1">Putative esterase</fullName>
        <ecNumber evidence="1">3.1.-.-</ecNumber>
    </submittedName>
</protein>
<accession>A0A5J4PBY5</accession>
<dbReference type="EMBL" id="SNRY01010107">
    <property type="protein sequence ID" value="KAA6306181.1"/>
    <property type="molecule type" value="Genomic_DNA"/>
</dbReference>
<gene>
    <name evidence="1" type="ORF">EZS27_042162</name>
</gene>
<evidence type="ECO:0000313" key="1">
    <source>
        <dbReference type="EMBL" id="KAA6306181.1"/>
    </source>
</evidence>
<organism evidence="1">
    <name type="scientific">termite gut metagenome</name>
    <dbReference type="NCBI Taxonomy" id="433724"/>
    <lineage>
        <taxon>unclassified sequences</taxon>
        <taxon>metagenomes</taxon>
        <taxon>organismal metagenomes</taxon>
    </lineage>
</organism>
<proteinExistence type="predicted"/>
<comment type="caution">
    <text evidence="1">The sequence shown here is derived from an EMBL/GenBank/DDBJ whole genome shotgun (WGS) entry which is preliminary data.</text>
</comment>
<sequence>CMVNGRLNNSELFDKIFAPYLNNL</sequence>